<evidence type="ECO:0000256" key="1">
    <source>
        <dbReference type="SAM" id="SignalP"/>
    </source>
</evidence>
<dbReference type="HOGENOM" id="CLU_2629152_0_0_1"/>
<dbReference type="AlphaFoldDB" id="J3MA45"/>
<accession>J3MA45</accession>
<feature type="signal peptide" evidence="1">
    <location>
        <begin position="1"/>
        <end position="21"/>
    </location>
</feature>
<dbReference type="EnsemblPlants" id="OB05G34690.1">
    <property type="protein sequence ID" value="OB05G34690.1"/>
    <property type="gene ID" value="OB05G34690"/>
</dbReference>
<dbReference type="Gramene" id="OB05G34690.1">
    <property type="protein sequence ID" value="OB05G34690.1"/>
    <property type="gene ID" value="OB05G34690"/>
</dbReference>
<proteinExistence type="predicted"/>
<protein>
    <submittedName>
        <fullName evidence="2">Uncharacterized protein</fullName>
    </submittedName>
</protein>
<keyword evidence="1" id="KW-0732">Signal</keyword>
<dbReference type="Proteomes" id="UP000006038">
    <property type="component" value="Chromosome 5"/>
</dbReference>
<organism evidence="2">
    <name type="scientific">Oryza brachyantha</name>
    <name type="common">malo sina</name>
    <dbReference type="NCBI Taxonomy" id="4533"/>
    <lineage>
        <taxon>Eukaryota</taxon>
        <taxon>Viridiplantae</taxon>
        <taxon>Streptophyta</taxon>
        <taxon>Embryophyta</taxon>
        <taxon>Tracheophyta</taxon>
        <taxon>Spermatophyta</taxon>
        <taxon>Magnoliopsida</taxon>
        <taxon>Liliopsida</taxon>
        <taxon>Poales</taxon>
        <taxon>Poaceae</taxon>
        <taxon>BOP clade</taxon>
        <taxon>Oryzoideae</taxon>
        <taxon>Oryzeae</taxon>
        <taxon>Oryzinae</taxon>
        <taxon>Oryza</taxon>
    </lineage>
</organism>
<reference evidence="2" key="1">
    <citation type="journal article" date="2013" name="Nat. Commun.">
        <title>Whole-genome sequencing of Oryza brachyantha reveals mechanisms underlying Oryza genome evolution.</title>
        <authorList>
            <person name="Chen J."/>
            <person name="Huang Q."/>
            <person name="Gao D."/>
            <person name="Wang J."/>
            <person name="Lang Y."/>
            <person name="Liu T."/>
            <person name="Li B."/>
            <person name="Bai Z."/>
            <person name="Luis Goicoechea J."/>
            <person name="Liang C."/>
            <person name="Chen C."/>
            <person name="Zhang W."/>
            <person name="Sun S."/>
            <person name="Liao Y."/>
            <person name="Zhang X."/>
            <person name="Yang L."/>
            <person name="Song C."/>
            <person name="Wang M."/>
            <person name="Shi J."/>
            <person name="Liu G."/>
            <person name="Liu J."/>
            <person name="Zhou H."/>
            <person name="Zhou W."/>
            <person name="Yu Q."/>
            <person name="An N."/>
            <person name="Chen Y."/>
            <person name="Cai Q."/>
            <person name="Wang B."/>
            <person name="Liu B."/>
            <person name="Min J."/>
            <person name="Huang Y."/>
            <person name="Wu H."/>
            <person name="Li Z."/>
            <person name="Zhang Y."/>
            <person name="Yin Y."/>
            <person name="Song W."/>
            <person name="Jiang J."/>
            <person name="Jackson S.A."/>
            <person name="Wing R.A."/>
            <person name="Wang J."/>
            <person name="Chen M."/>
        </authorList>
    </citation>
    <scope>NUCLEOTIDE SEQUENCE [LARGE SCALE GENOMIC DNA]</scope>
    <source>
        <strain evidence="2">cv. IRGC 101232</strain>
    </source>
</reference>
<reference evidence="2" key="2">
    <citation type="submission" date="2013-04" db="UniProtKB">
        <authorList>
            <consortium name="EnsemblPlants"/>
        </authorList>
    </citation>
    <scope>IDENTIFICATION</scope>
</reference>
<evidence type="ECO:0000313" key="2">
    <source>
        <dbReference type="EnsemblPlants" id="OB05G34690.1"/>
    </source>
</evidence>
<evidence type="ECO:0000313" key="3">
    <source>
        <dbReference type="Proteomes" id="UP000006038"/>
    </source>
</evidence>
<sequence length="78" mass="9116">LIQPSFFTFLHLLLNLLPSHNHLNYVRDPAKLLASPSKFPLIPLTPPPLRKKKNLEIILSRHAYAYAYQDQEMHLLEE</sequence>
<keyword evidence="3" id="KW-1185">Reference proteome</keyword>
<name>J3MA45_ORYBR</name>
<feature type="chain" id="PRO_5003774798" evidence="1">
    <location>
        <begin position="22"/>
        <end position="78"/>
    </location>
</feature>